<evidence type="ECO:0000313" key="4">
    <source>
        <dbReference type="Proteomes" id="UP000199382"/>
    </source>
</evidence>
<proteinExistence type="predicted"/>
<dbReference type="STRING" id="571298.SAMN04488026_1003114"/>
<dbReference type="Gene3D" id="2.60.40.1880">
    <property type="entry name" value="Invasion associated locus B (IalB) protein"/>
    <property type="match status" value="1"/>
</dbReference>
<dbReference type="InterPro" id="IPR010642">
    <property type="entry name" value="Invasion_prot_B"/>
</dbReference>
<evidence type="ECO:0000256" key="2">
    <source>
        <dbReference type="SAM" id="SignalP"/>
    </source>
</evidence>
<feature type="chain" id="PRO_5011603394" evidence="2">
    <location>
        <begin position="26"/>
        <end position="225"/>
    </location>
</feature>
<evidence type="ECO:0000256" key="1">
    <source>
        <dbReference type="SAM" id="MobiDB-lite"/>
    </source>
</evidence>
<gene>
    <name evidence="3" type="ORF">SAMN04488026_1003114</name>
</gene>
<protein>
    <submittedName>
        <fullName evidence="3">Invasion protein IalB, involved in pathogenesis</fullName>
    </submittedName>
</protein>
<organism evidence="3 4">
    <name type="scientific">Aliiruegeria lutimaris</name>
    <dbReference type="NCBI Taxonomy" id="571298"/>
    <lineage>
        <taxon>Bacteria</taxon>
        <taxon>Pseudomonadati</taxon>
        <taxon>Pseudomonadota</taxon>
        <taxon>Alphaproteobacteria</taxon>
        <taxon>Rhodobacterales</taxon>
        <taxon>Roseobacteraceae</taxon>
        <taxon>Aliiruegeria</taxon>
    </lineage>
</organism>
<dbReference type="AlphaFoldDB" id="A0A1G8KYK2"/>
<keyword evidence="4" id="KW-1185">Reference proteome</keyword>
<evidence type="ECO:0000313" key="3">
    <source>
        <dbReference type="EMBL" id="SDI47960.1"/>
    </source>
</evidence>
<sequence length="225" mass="23553">MTFLSSSRLTSVALAAALAALPAIAQDTASEEPAAEAEASQPADAAGAPAATETEQSTDQSLGQPYVAEVAGDWQIECLRTTLEADPCRMVQILLDQGNPAVRVEVMTLPAASPAPAVATFYAPLETLLSEQLTLSIDGGRKSQHQFNYCTPQFCVAQVPFAPDAVTAFKRGAKAEASIIPLRAPDQRVNLTMSLTGFTAGYDKLAELNKASEEAIRKAQSAGGN</sequence>
<dbReference type="Proteomes" id="UP000199382">
    <property type="component" value="Unassembled WGS sequence"/>
</dbReference>
<reference evidence="3 4" key="1">
    <citation type="submission" date="2016-10" db="EMBL/GenBank/DDBJ databases">
        <authorList>
            <person name="de Groot N.N."/>
        </authorList>
    </citation>
    <scope>NUCLEOTIDE SEQUENCE [LARGE SCALE GENOMIC DNA]</scope>
    <source>
        <strain evidence="3 4">DSM 25294</strain>
    </source>
</reference>
<accession>A0A1G8KYK2</accession>
<keyword evidence="2" id="KW-0732">Signal</keyword>
<dbReference type="RefSeq" id="WP_093148943.1">
    <property type="nucleotide sequence ID" value="NZ_FNEK01000003.1"/>
</dbReference>
<feature type="signal peptide" evidence="2">
    <location>
        <begin position="1"/>
        <end position="25"/>
    </location>
</feature>
<feature type="region of interest" description="Disordered" evidence="1">
    <location>
        <begin position="27"/>
        <end position="62"/>
    </location>
</feature>
<dbReference type="Pfam" id="PF06776">
    <property type="entry name" value="IalB"/>
    <property type="match status" value="1"/>
</dbReference>
<dbReference type="InterPro" id="IPR038696">
    <property type="entry name" value="IalB_sf"/>
</dbReference>
<name>A0A1G8KYK2_9RHOB</name>
<dbReference type="OrthoDB" id="9797912at2"/>
<dbReference type="EMBL" id="FNEK01000003">
    <property type="protein sequence ID" value="SDI47960.1"/>
    <property type="molecule type" value="Genomic_DNA"/>
</dbReference>
<feature type="compositionally biased region" description="Low complexity" evidence="1">
    <location>
        <begin position="36"/>
        <end position="55"/>
    </location>
</feature>